<protein>
    <recommendedName>
        <fullName evidence="3 9">Conserved oligomeric Golgi complex subunit 6</fullName>
        <shortName evidence="9">COG complex subunit 6</shortName>
    </recommendedName>
    <alternativeName>
        <fullName evidence="8 9">Component of oligomeric Golgi complex 6</fullName>
    </alternativeName>
</protein>
<keyword evidence="13" id="KW-1185">Reference proteome</keyword>
<dbReference type="CDD" id="cd01650">
    <property type="entry name" value="RT_nLTR_like"/>
    <property type="match status" value="1"/>
</dbReference>
<sequence length="1200" mass="134180">MGSSTVGLAPGLSRKLKKVLECRTDSPDLLSSLNTLSSFYTENTPQSRRNLRYTIETRALDINREFLRASDPAQRALDRVEEQVNALSDCCDRIAKALDSCSAKTGDIISTTERLKQELEITTQRQEIVSCFLRDYQLSNDEINALREEDLNENFFKALSHVQEIHANCKLLLRTHHQRAGLELMDMMAVYQEGAYERLCSGKSSLSYISIILDSPKKNNAIDVKDFRPISLVGSVYKLLSKVLANRLRVVLDSLISESQNAFVGGRQILDSGLIANECLDSRLKSHVLGVVCKLDIEKAYDHVNWDALFYLLDWMGFGVRWRGWIRACITTVRFSIIVNGSPVGFFGSSCRLRQGDLLSPLLFLLIMEVLSRMLKKTEDCGLLRGFLVAPTNSIGVRISHLLFADDTILFCDASRDQLLSIRPALTCFQAFIGLKVNAGKSEIVPIGEVGNIDALAAILRCRVGSLPLKYLVVADRLERIQRKFLWGSSEECFKYPLVAWEKLYVCSNDKEACISDVLCYQEGFNDRIWNLRFRRDFHERELGAAFSFLEFIQSRIPRGGNDTFHWCLKGNGMFGTRSYYNIIRGAAASNFPGKGVWKAKIPRRVAFFVWTAVHEQILILDNLMLRGHILVNRCCMCYRNEETMDHLLLHCPALNSRKLIEVCLEKWVEGHGGSGESASLVGCIKVGDDDVERIVVTTLDTKEPIRWLQGECRKLGDTDNPEVSELLKTAVRCLKERPVLFKYCAEEVANMRHNALFRRFISALTRGGPGGLPRPIEVHAHDPLRYVGDMLGWLHQALASERELVLALLDPDAVVDTGPTAKRFSTSLESDSGKTESDLTFVLDRIFEGVCRPFKVRVEQVLQSQPSLIISYKLSNTLEFYSYTISDLLGRETALCNTLWALKDAAQKTSFDILKNRGEKLLRYPPLVAVDLSPPPAVREGVSVLLEIIETHNSVMVPASGKKPDFGPVISALLDPIIQMCEQAAEAHKSKGAGFSSRRSRMNSDPGQISKSSVDALLSSSSSVPSSQNNETPSKIFLINCLSAIQQPLYGHEVAAEYVKNLGAMIDNHMRVLVEKEVEAILRRCGLSQKMLHFHNSLNKEAGNTRAPLAELEDTAPASLSECLKAFFGLVLGSESSMPEFEQMQVPKLRSEACIQVAKSLAEAYELMYKAIMDPANGYPDPKSLARHPPDQIRTILGI</sequence>
<name>A0A7N2MZZ2_QUELO</name>
<organism evidence="12 13">
    <name type="scientific">Quercus lobata</name>
    <name type="common">Valley oak</name>
    <dbReference type="NCBI Taxonomy" id="97700"/>
    <lineage>
        <taxon>Eukaryota</taxon>
        <taxon>Viridiplantae</taxon>
        <taxon>Streptophyta</taxon>
        <taxon>Embryophyta</taxon>
        <taxon>Tracheophyta</taxon>
        <taxon>Spermatophyta</taxon>
        <taxon>Magnoliopsida</taxon>
        <taxon>eudicotyledons</taxon>
        <taxon>Gunneridae</taxon>
        <taxon>Pentapetalae</taxon>
        <taxon>rosids</taxon>
        <taxon>fabids</taxon>
        <taxon>Fagales</taxon>
        <taxon>Fagaceae</taxon>
        <taxon>Quercus</taxon>
    </lineage>
</organism>
<dbReference type="InterPro" id="IPR000477">
    <property type="entry name" value="RT_dom"/>
</dbReference>
<evidence type="ECO:0000256" key="6">
    <source>
        <dbReference type="ARBA" id="ARBA00023034"/>
    </source>
</evidence>
<feature type="domain" description="Reverse transcriptase" evidence="11">
    <location>
        <begin position="196"/>
        <end position="460"/>
    </location>
</feature>
<dbReference type="InterPro" id="IPR048369">
    <property type="entry name" value="COG6_C"/>
</dbReference>
<keyword evidence="4 9" id="KW-0813">Transport</keyword>
<dbReference type="PROSITE" id="PS50878">
    <property type="entry name" value="RT_POL"/>
    <property type="match status" value="1"/>
</dbReference>
<dbReference type="PANTHER" id="PTHR21506:SF0">
    <property type="entry name" value="CONSERVED OLIGOMERIC GOLGI COMPLEX SUBUNIT 6"/>
    <property type="match status" value="1"/>
</dbReference>
<comment type="function">
    <text evidence="9">Required for normal Golgi function.</text>
</comment>
<comment type="similarity">
    <text evidence="2 9">Belongs to the COG6 family.</text>
</comment>
<evidence type="ECO:0000256" key="8">
    <source>
        <dbReference type="ARBA" id="ARBA00031348"/>
    </source>
</evidence>
<dbReference type="InterPro" id="IPR048368">
    <property type="entry name" value="COG6_N"/>
</dbReference>
<evidence type="ECO:0000256" key="7">
    <source>
        <dbReference type="ARBA" id="ARBA00023136"/>
    </source>
</evidence>
<accession>A0A7N2MZZ2</accession>
<feature type="region of interest" description="Disordered" evidence="10">
    <location>
        <begin position="990"/>
        <end position="1015"/>
    </location>
</feature>
<dbReference type="GO" id="GO:0017119">
    <property type="term" value="C:Golgi transport complex"/>
    <property type="evidence" value="ECO:0007669"/>
    <property type="project" value="UniProtKB-UniRule"/>
</dbReference>
<comment type="subcellular location">
    <subcellularLocation>
        <location evidence="1 9">Golgi apparatus membrane</location>
        <topology evidence="1 9">Peripheral membrane protein</topology>
    </subcellularLocation>
</comment>
<proteinExistence type="inferred from homology"/>
<dbReference type="Pfam" id="PF06419">
    <property type="entry name" value="COG6_N"/>
    <property type="match status" value="1"/>
</dbReference>
<dbReference type="EnsemblPlants" id="QL12p003889:mrna">
    <property type="protein sequence ID" value="QL12p003889:mrna"/>
    <property type="gene ID" value="QL12p003889"/>
</dbReference>
<keyword evidence="7 9" id="KW-0472">Membrane</keyword>
<evidence type="ECO:0000256" key="1">
    <source>
        <dbReference type="ARBA" id="ARBA00004395"/>
    </source>
</evidence>
<reference evidence="12 13" key="1">
    <citation type="journal article" date="2016" name="G3 (Bethesda)">
        <title>First Draft Assembly and Annotation of the Genome of a California Endemic Oak Quercus lobata Nee (Fagaceae).</title>
        <authorList>
            <person name="Sork V.L."/>
            <person name="Fitz-Gibbon S.T."/>
            <person name="Puiu D."/>
            <person name="Crepeau M."/>
            <person name="Gugger P.F."/>
            <person name="Sherman R."/>
            <person name="Stevens K."/>
            <person name="Langley C.H."/>
            <person name="Pellegrini M."/>
            <person name="Salzberg S.L."/>
        </authorList>
    </citation>
    <scope>NUCLEOTIDE SEQUENCE [LARGE SCALE GENOMIC DNA]</scope>
    <source>
        <strain evidence="12 13">cv. SW786</strain>
    </source>
</reference>
<dbReference type="Pfam" id="PF20653">
    <property type="entry name" value="COG6_C"/>
    <property type="match status" value="1"/>
</dbReference>
<evidence type="ECO:0000313" key="13">
    <source>
        <dbReference type="Proteomes" id="UP000594261"/>
    </source>
</evidence>
<evidence type="ECO:0000256" key="3">
    <source>
        <dbReference type="ARBA" id="ARBA00020973"/>
    </source>
</evidence>
<dbReference type="GO" id="GO:0006891">
    <property type="term" value="P:intra-Golgi vesicle-mediated transport"/>
    <property type="evidence" value="ECO:0007669"/>
    <property type="project" value="UniProtKB-UniRule"/>
</dbReference>
<keyword evidence="5 9" id="KW-0653">Protein transport</keyword>
<dbReference type="InParanoid" id="A0A7N2MZZ2"/>
<evidence type="ECO:0000256" key="9">
    <source>
        <dbReference type="RuleBase" id="RU365075"/>
    </source>
</evidence>
<comment type="subunit">
    <text evidence="9">Component of the conserved oligomeric Golgi complex.</text>
</comment>
<dbReference type="Gramene" id="QL12p003889:mrna">
    <property type="protein sequence ID" value="QL12p003889:mrna"/>
    <property type="gene ID" value="QL12p003889"/>
</dbReference>
<dbReference type="GO" id="GO:0015031">
    <property type="term" value="P:protein transport"/>
    <property type="evidence" value="ECO:0007669"/>
    <property type="project" value="UniProtKB-KW"/>
</dbReference>
<dbReference type="FunCoup" id="A0A7N2MZZ2">
    <property type="interactions" value="3737"/>
</dbReference>
<dbReference type="EMBL" id="LRBV02000012">
    <property type="status" value="NOT_ANNOTATED_CDS"/>
    <property type="molecule type" value="Genomic_DNA"/>
</dbReference>
<dbReference type="InterPro" id="IPR026960">
    <property type="entry name" value="RVT-Znf"/>
</dbReference>
<evidence type="ECO:0000313" key="12">
    <source>
        <dbReference type="EnsemblPlants" id="QL12p003889:mrna"/>
    </source>
</evidence>
<dbReference type="PANTHER" id="PTHR21506">
    <property type="entry name" value="COMPONENT OF OLIGOMERIC GOLGI COMPLEX 6"/>
    <property type="match status" value="1"/>
</dbReference>
<dbReference type="Pfam" id="PF13966">
    <property type="entry name" value="zf-RVT"/>
    <property type="match status" value="1"/>
</dbReference>
<dbReference type="InterPro" id="IPR010490">
    <property type="entry name" value="COG6"/>
</dbReference>
<evidence type="ECO:0000256" key="2">
    <source>
        <dbReference type="ARBA" id="ARBA00011023"/>
    </source>
</evidence>
<dbReference type="GO" id="GO:0000139">
    <property type="term" value="C:Golgi membrane"/>
    <property type="evidence" value="ECO:0007669"/>
    <property type="project" value="UniProtKB-SubCell"/>
</dbReference>
<evidence type="ECO:0000256" key="4">
    <source>
        <dbReference type="ARBA" id="ARBA00022448"/>
    </source>
</evidence>
<dbReference type="Proteomes" id="UP000594261">
    <property type="component" value="Chromosome 12"/>
</dbReference>
<evidence type="ECO:0000259" key="11">
    <source>
        <dbReference type="PROSITE" id="PS50878"/>
    </source>
</evidence>
<evidence type="ECO:0000256" key="10">
    <source>
        <dbReference type="SAM" id="MobiDB-lite"/>
    </source>
</evidence>
<keyword evidence="6 9" id="KW-0333">Golgi apparatus</keyword>
<dbReference type="SMART" id="SM01087">
    <property type="entry name" value="COG6"/>
    <property type="match status" value="1"/>
</dbReference>
<reference evidence="12" key="2">
    <citation type="submission" date="2021-01" db="UniProtKB">
        <authorList>
            <consortium name="EnsemblPlants"/>
        </authorList>
    </citation>
    <scope>IDENTIFICATION</scope>
</reference>
<evidence type="ECO:0000256" key="5">
    <source>
        <dbReference type="ARBA" id="ARBA00022927"/>
    </source>
</evidence>
<dbReference type="Pfam" id="PF00078">
    <property type="entry name" value="RVT_1"/>
    <property type="match status" value="1"/>
</dbReference>
<dbReference type="AlphaFoldDB" id="A0A7N2MZZ2"/>